<reference evidence="1" key="2">
    <citation type="journal article" date="2015" name="Fish Shellfish Immunol.">
        <title>Early steps in the European eel (Anguilla anguilla)-Vibrio vulnificus interaction in the gills: Role of the RtxA13 toxin.</title>
        <authorList>
            <person name="Callol A."/>
            <person name="Pajuelo D."/>
            <person name="Ebbesson L."/>
            <person name="Teles M."/>
            <person name="MacKenzie S."/>
            <person name="Amaro C."/>
        </authorList>
    </citation>
    <scope>NUCLEOTIDE SEQUENCE</scope>
</reference>
<name>A0A0E9UZU4_ANGAN</name>
<sequence length="42" mass="4688">MLRSCCLSLRLSWRISSRSRTSVSSAPLSPWPLMPALRSLAI</sequence>
<dbReference type="AlphaFoldDB" id="A0A0E9UZU4"/>
<evidence type="ECO:0000313" key="1">
    <source>
        <dbReference type="EMBL" id="JAH71251.1"/>
    </source>
</evidence>
<organism evidence="1">
    <name type="scientific">Anguilla anguilla</name>
    <name type="common">European freshwater eel</name>
    <name type="synonym">Muraena anguilla</name>
    <dbReference type="NCBI Taxonomy" id="7936"/>
    <lineage>
        <taxon>Eukaryota</taxon>
        <taxon>Metazoa</taxon>
        <taxon>Chordata</taxon>
        <taxon>Craniata</taxon>
        <taxon>Vertebrata</taxon>
        <taxon>Euteleostomi</taxon>
        <taxon>Actinopterygii</taxon>
        <taxon>Neopterygii</taxon>
        <taxon>Teleostei</taxon>
        <taxon>Anguilliformes</taxon>
        <taxon>Anguillidae</taxon>
        <taxon>Anguilla</taxon>
    </lineage>
</organism>
<reference evidence="1" key="1">
    <citation type="submission" date="2014-11" db="EMBL/GenBank/DDBJ databases">
        <authorList>
            <person name="Amaro Gonzalez C."/>
        </authorList>
    </citation>
    <scope>NUCLEOTIDE SEQUENCE</scope>
</reference>
<protein>
    <submittedName>
        <fullName evidence="1">Uncharacterized protein</fullName>
    </submittedName>
</protein>
<dbReference type="EMBL" id="GBXM01037326">
    <property type="protein sequence ID" value="JAH71251.1"/>
    <property type="molecule type" value="Transcribed_RNA"/>
</dbReference>
<proteinExistence type="predicted"/>
<accession>A0A0E9UZU4</accession>